<sequence>MTHRQGICFDKIHDPSGLNSFIAYGQSKLANVLHSNELSQILKEGVNISANAVHLVSLRLNFSGTGLLSLLY</sequence>
<dbReference type="InterPro" id="IPR055280">
    <property type="entry name" value="TIC32"/>
</dbReference>
<evidence type="ECO:0000313" key="1">
    <source>
        <dbReference type="EMBL" id="JAD47926.1"/>
    </source>
</evidence>
<reference evidence="1" key="2">
    <citation type="journal article" date="2015" name="Data Brief">
        <title>Shoot transcriptome of the giant reed, Arundo donax.</title>
        <authorList>
            <person name="Barrero R.A."/>
            <person name="Guerrero F.D."/>
            <person name="Moolhuijzen P."/>
            <person name="Goolsby J.A."/>
            <person name="Tidwell J."/>
            <person name="Bellgard S.E."/>
            <person name="Bellgard M.I."/>
        </authorList>
    </citation>
    <scope>NUCLEOTIDE SEQUENCE</scope>
    <source>
        <tissue evidence="1">Shoot tissue taken approximately 20 cm above the soil surface</tissue>
    </source>
</reference>
<name>A0A0A9AA15_ARUDO</name>
<accession>A0A0A9AA15</accession>
<dbReference type="Gene3D" id="3.40.50.720">
    <property type="entry name" value="NAD(P)-binding Rossmann-like Domain"/>
    <property type="match status" value="1"/>
</dbReference>
<dbReference type="PANTHER" id="PTHR48476:SF1">
    <property type="entry name" value="SHORT-CHAIN DEHYDROGENASE TIC 32, CHLOROPLASTIC-LIKE"/>
    <property type="match status" value="1"/>
</dbReference>
<dbReference type="AlphaFoldDB" id="A0A0A9AA15"/>
<reference evidence="1" key="1">
    <citation type="submission" date="2014-09" db="EMBL/GenBank/DDBJ databases">
        <authorList>
            <person name="Magalhaes I.L.F."/>
            <person name="Oliveira U."/>
            <person name="Santos F.R."/>
            <person name="Vidigal T.H.D.A."/>
            <person name="Brescovit A.D."/>
            <person name="Santos A.J."/>
        </authorList>
    </citation>
    <scope>NUCLEOTIDE SEQUENCE</scope>
    <source>
        <tissue evidence="1">Shoot tissue taken approximately 20 cm above the soil surface</tissue>
    </source>
</reference>
<protein>
    <submittedName>
        <fullName evidence="1">Uncharacterized protein</fullName>
    </submittedName>
</protein>
<dbReference type="PANTHER" id="PTHR48476">
    <property type="entry name" value="SHORT-CHAIN DEHYDROGENASE TIC 32, CHLOROPLASTIC-LIKE"/>
    <property type="match status" value="1"/>
</dbReference>
<proteinExistence type="predicted"/>
<dbReference type="EMBL" id="GBRH01249969">
    <property type="protein sequence ID" value="JAD47926.1"/>
    <property type="molecule type" value="Transcribed_RNA"/>
</dbReference>
<organism evidence="1">
    <name type="scientific">Arundo donax</name>
    <name type="common">Giant reed</name>
    <name type="synonym">Donax arundinaceus</name>
    <dbReference type="NCBI Taxonomy" id="35708"/>
    <lineage>
        <taxon>Eukaryota</taxon>
        <taxon>Viridiplantae</taxon>
        <taxon>Streptophyta</taxon>
        <taxon>Embryophyta</taxon>
        <taxon>Tracheophyta</taxon>
        <taxon>Spermatophyta</taxon>
        <taxon>Magnoliopsida</taxon>
        <taxon>Liliopsida</taxon>
        <taxon>Poales</taxon>
        <taxon>Poaceae</taxon>
        <taxon>PACMAD clade</taxon>
        <taxon>Arundinoideae</taxon>
        <taxon>Arundineae</taxon>
        <taxon>Arundo</taxon>
    </lineage>
</organism>